<keyword evidence="1" id="KW-0472">Membrane</keyword>
<gene>
    <name evidence="2" type="ORF">UFOPK1795_00875</name>
    <name evidence="3" type="ORF">UFOPK2275_00999</name>
</gene>
<dbReference type="EMBL" id="CAEZUG010000051">
    <property type="protein sequence ID" value="CAB4596070.1"/>
    <property type="molecule type" value="Genomic_DNA"/>
</dbReference>
<feature type="transmembrane region" description="Helical" evidence="1">
    <location>
        <begin position="62"/>
        <end position="80"/>
    </location>
</feature>
<protein>
    <submittedName>
        <fullName evidence="2">Unannotated protein</fullName>
    </submittedName>
</protein>
<evidence type="ECO:0000313" key="2">
    <source>
        <dbReference type="EMBL" id="CAB4596070.1"/>
    </source>
</evidence>
<dbReference type="EMBL" id="CAEZWQ010000134">
    <property type="protein sequence ID" value="CAB4669819.1"/>
    <property type="molecule type" value="Genomic_DNA"/>
</dbReference>
<accession>A0A6J6G677</accession>
<dbReference type="AlphaFoldDB" id="A0A6J6G677"/>
<proteinExistence type="predicted"/>
<keyword evidence="1" id="KW-1133">Transmembrane helix</keyword>
<evidence type="ECO:0000256" key="1">
    <source>
        <dbReference type="SAM" id="Phobius"/>
    </source>
</evidence>
<sequence length="160" mass="17669">MLIQRLIRSLAFTSLFTLSMALAHLIGGGALTVTLFAPALFICSAFFLFIKAPNEFSGPALASLLLIFQIGGHLCFTMPHSDTRMSIAHAIAVFLSFHLVRHFEELIARIELFITQTITFTPIKLVDFVKLGFFSRIWCINSEILASHLFERAPPASAAA</sequence>
<reference evidence="2" key="1">
    <citation type="submission" date="2020-05" db="EMBL/GenBank/DDBJ databases">
        <authorList>
            <person name="Chiriac C."/>
            <person name="Salcher M."/>
            <person name="Ghai R."/>
            <person name="Kavagutti S V."/>
        </authorList>
    </citation>
    <scope>NUCLEOTIDE SEQUENCE</scope>
</reference>
<evidence type="ECO:0000313" key="3">
    <source>
        <dbReference type="EMBL" id="CAB4669819.1"/>
    </source>
</evidence>
<name>A0A6J6G677_9ZZZZ</name>
<keyword evidence="1" id="KW-0812">Transmembrane</keyword>
<organism evidence="2">
    <name type="scientific">freshwater metagenome</name>
    <dbReference type="NCBI Taxonomy" id="449393"/>
    <lineage>
        <taxon>unclassified sequences</taxon>
        <taxon>metagenomes</taxon>
        <taxon>ecological metagenomes</taxon>
    </lineage>
</organism>